<evidence type="ECO:0000256" key="1">
    <source>
        <dbReference type="ARBA" id="ARBA00010515"/>
    </source>
</evidence>
<dbReference type="Proteomes" id="UP000054270">
    <property type="component" value="Unassembled WGS sequence"/>
</dbReference>
<name>A0A0D2PCA6_HYPSF</name>
<dbReference type="Pfam" id="PF07859">
    <property type="entry name" value="Abhydrolase_3"/>
    <property type="match status" value="1"/>
</dbReference>
<feature type="compositionally biased region" description="Low complexity" evidence="4">
    <location>
        <begin position="594"/>
        <end position="622"/>
    </location>
</feature>
<dbReference type="InterPro" id="IPR050300">
    <property type="entry name" value="GDXG_lipolytic_enzyme"/>
</dbReference>
<dbReference type="GO" id="GO:0016787">
    <property type="term" value="F:hydrolase activity"/>
    <property type="evidence" value="ECO:0007669"/>
    <property type="project" value="UniProtKB-KW"/>
</dbReference>
<dbReference type="InterPro" id="IPR002168">
    <property type="entry name" value="Lipase_GDXG_HIS_AS"/>
</dbReference>
<dbReference type="FunFam" id="3.40.50.1820:FF:000252">
    <property type="entry name" value="Related to calmodulin-dependent protein kinase"/>
    <property type="match status" value="1"/>
</dbReference>
<dbReference type="PANTHER" id="PTHR48081">
    <property type="entry name" value="AB HYDROLASE SUPERFAMILY PROTEIN C4A8.06C"/>
    <property type="match status" value="1"/>
</dbReference>
<evidence type="ECO:0000313" key="7">
    <source>
        <dbReference type="Proteomes" id="UP000054270"/>
    </source>
</evidence>
<evidence type="ECO:0000313" key="6">
    <source>
        <dbReference type="EMBL" id="KJA28509.1"/>
    </source>
</evidence>
<dbReference type="AlphaFoldDB" id="A0A0D2PCA6"/>
<accession>A0A0D2PCA6</accession>
<dbReference type="InterPro" id="IPR029058">
    <property type="entry name" value="AB_hydrolase_fold"/>
</dbReference>
<proteinExistence type="inferred from homology"/>
<feature type="region of interest" description="Disordered" evidence="4">
    <location>
        <begin position="567"/>
        <end position="658"/>
    </location>
</feature>
<evidence type="ECO:0000256" key="2">
    <source>
        <dbReference type="ARBA" id="ARBA00022801"/>
    </source>
</evidence>
<dbReference type="OrthoDB" id="408631at2759"/>
<feature type="active site" evidence="3">
    <location>
        <position position="288"/>
    </location>
</feature>
<gene>
    <name evidence="6" type="ORF">HYPSUDRAFT_197358</name>
</gene>
<keyword evidence="2" id="KW-0378">Hydrolase</keyword>
<feature type="domain" description="Alpha/beta hydrolase fold-3" evidence="5">
    <location>
        <begin position="213"/>
        <end position="420"/>
    </location>
</feature>
<dbReference type="PROSITE" id="PS01174">
    <property type="entry name" value="LIPASE_GDXG_SER"/>
    <property type="match status" value="1"/>
</dbReference>
<dbReference type="InterPro" id="IPR013094">
    <property type="entry name" value="AB_hydrolase_3"/>
</dbReference>
<dbReference type="InterPro" id="IPR033140">
    <property type="entry name" value="Lipase_GDXG_put_SER_AS"/>
</dbReference>
<dbReference type="SUPFAM" id="SSF53474">
    <property type="entry name" value="alpha/beta-Hydrolases"/>
    <property type="match status" value="1"/>
</dbReference>
<protein>
    <recommendedName>
        <fullName evidence="5">Alpha/beta hydrolase fold-3 domain-containing protein</fullName>
    </recommendedName>
</protein>
<reference evidence="7" key="1">
    <citation type="submission" date="2014-04" db="EMBL/GenBank/DDBJ databases">
        <title>Evolutionary Origins and Diversification of the Mycorrhizal Mutualists.</title>
        <authorList>
            <consortium name="DOE Joint Genome Institute"/>
            <consortium name="Mycorrhizal Genomics Consortium"/>
            <person name="Kohler A."/>
            <person name="Kuo A."/>
            <person name="Nagy L.G."/>
            <person name="Floudas D."/>
            <person name="Copeland A."/>
            <person name="Barry K.W."/>
            <person name="Cichocki N."/>
            <person name="Veneault-Fourrey C."/>
            <person name="LaButti K."/>
            <person name="Lindquist E.A."/>
            <person name="Lipzen A."/>
            <person name="Lundell T."/>
            <person name="Morin E."/>
            <person name="Murat C."/>
            <person name="Riley R."/>
            <person name="Ohm R."/>
            <person name="Sun H."/>
            <person name="Tunlid A."/>
            <person name="Henrissat B."/>
            <person name="Grigoriev I.V."/>
            <person name="Hibbett D.S."/>
            <person name="Martin F."/>
        </authorList>
    </citation>
    <scope>NUCLEOTIDE SEQUENCE [LARGE SCALE GENOMIC DNA]</scope>
    <source>
        <strain evidence="7">FD-334 SS-4</strain>
    </source>
</reference>
<dbReference type="STRING" id="945553.A0A0D2PCA6"/>
<feature type="compositionally biased region" description="Polar residues" evidence="4">
    <location>
        <begin position="624"/>
        <end position="655"/>
    </location>
</feature>
<dbReference type="Gene3D" id="3.40.50.1820">
    <property type="entry name" value="alpha/beta hydrolase"/>
    <property type="match status" value="1"/>
</dbReference>
<feature type="region of interest" description="Disordered" evidence="4">
    <location>
        <begin position="710"/>
        <end position="736"/>
    </location>
</feature>
<dbReference type="PANTHER" id="PTHR48081:SF26">
    <property type="entry name" value="ALPHA_BETA HYDROLASE FOLD-3 DOMAIN-CONTAINING PROTEIN"/>
    <property type="match status" value="1"/>
</dbReference>
<evidence type="ECO:0000256" key="4">
    <source>
        <dbReference type="SAM" id="MobiDB-lite"/>
    </source>
</evidence>
<comment type="similarity">
    <text evidence="1">Belongs to the 'GDXG' lipolytic enzyme family.</text>
</comment>
<organism evidence="6 7">
    <name type="scientific">Hypholoma sublateritium (strain FD-334 SS-4)</name>
    <dbReference type="NCBI Taxonomy" id="945553"/>
    <lineage>
        <taxon>Eukaryota</taxon>
        <taxon>Fungi</taxon>
        <taxon>Dikarya</taxon>
        <taxon>Basidiomycota</taxon>
        <taxon>Agaricomycotina</taxon>
        <taxon>Agaricomycetes</taxon>
        <taxon>Agaricomycetidae</taxon>
        <taxon>Agaricales</taxon>
        <taxon>Agaricineae</taxon>
        <taxon>Strophariaceae</taxon>
        <taxon>Hypholoma</taxon>
    </lineage>
</organism>
<sequence length="782" mass="85621">MSLWFLASKRLPPPLPEHLTERSAALSLLHYETGSPPPSARVDPKLKLQPRRPLRLWDYWKFGAIVAAKATEVTTDVLSHHIWGPRRKSWGIEMTIVTSLIRGAERHSALVDIGTIRMLMSIGGIVPLPSDALVSPVTFRVKRRKLRGILAKFDAKEDGQRELCGEWVVGLKTWQRMQTEWKAANKSDPKLKKSPSLDSTAPTEFLKRKERVILYIHGGAYYLSSAAAQRIISIPLAKYTGSRVFALDYRLAPETCFPGPLHDVVSAYFRLTEELHIPPENIILSGDSAGGGLCLALLMYLRDNDYPLPSGAILMSPWVDLTMSCESWDSNASFDVVPFPTADNHMNPIALYLGENTEEYLTHPYASPLFGDFKGLPPLLVQAGDAEVLRDEIALLAHKATLAGVQVMHELYEDAIHVFQAYPFLDASRRSFESMRHFVRTVLPQYQSRSPQLLADIAERGMEREIESDRLVVVGGDGVEAPVSYGDMQDYASHKISGSKLMAVDAGDAILEVREDIEEDAPSWIRSGLQQDANSWEGKATINDKGSFEHIEDAGFRGIGIPYLSLTPTSSTPPSPCASNTALPAVVPKRPPISTTSSTTSTESSSSFRSPAVVSPSPTASPRRIQSTSSLSLSPGHQCSSYSDAVRNDVTSAPNSPRHRFSFDLFKQALGAHHRSRSGTLISPGSLSPVSDVGADPVLPSPSIRKRRLSSGLTMTSRRGSKAASMWVTTGKTTTESHSTRVSLEKSAAAMSGVKTLVDEWTRSGPANKTVMVSVKPAVQYR</sequence>
<evidence type="ECO:0000259" key="5">
    <source>
        <dbReference type="Pfam" id="PF07859"/>
    </source>
</evidence>
<dbReference type="EMBL" id="KN817521">
    <property type="protein sequence ID" value="KJA28509.1"/>
    <property type="molecule type" value="Genomic_DNA"/>
</dbReference>
<dbReference type="PROSITE" id="PS01173">
    <property type="entry name" value="LIPASE_GDXG_HIS"/>
    <property type="match status" value="1"/>
</dbReference>
<keyword evidence="7" id="KW-1185">Reference proteome</keyword>
<evidence type="ECO:0000256" key="3">
    <source>
        <dbReference type="PROSITE-ProRule" id="PRU10038"/>
    </source>
</evidence>